<evidence type="ECO:0000256" key="2">
    <source>
        <dbReference type="SAM" id="MobiDB-lite"/>
    </source>
</evidence>
<name>I2GZ93_HENB6</name>
<dbReference type="STRING" id="1071380.I2GZ93"/>
<protein>
    <recommendedName>
        <fullName evidence="8">Transferrin receptor-like dimerisation domain-containing protein</fullName>
    </recommendedName>
</protein>
<dbReference type="FunFam" id="3.40.630.10:FF:000101">
    <property type="entry name" value="N-acetylated alpha-linked acidic dipeptidase like 1"/>
    <property type="match status" value="1"/>
</dbReference>
<dbReference type="CDD" id="cd03874">
    <property type="entry name" value="M28_PMSA_TfR_like"/>
    <property type="match status" value="1"/>
</dbReference>
<dbReference type="GO" id="GO:0004180">
    <property type="term" value="F:carboxypeptidase activity"/>
    <property type="evidence" value="ECO:0007669"/>
    <property type="project" value="TreeGrafter"/>
</dbReference>
<dbReference type="Pfam" id="PF02225">
    <property type="entry name" value="PA"/>
    <property type="match status" value="1"/>
</dbReference>
<dbReference type="InterPro" id="IPR007365">
    <property type="entry name" value="TFR-like_dimer_dom"/>
</dbReference>
<dbReference type="SUPFAM" id="SSF53187">
    <property type="entry name" value="Zn-dependent exopeptidases"/>
    <property type="match status" value="1"/>
</dbReference>
<keyword evidence="7" id="KW-1185">Reference proteome</keyword>
<feature type="compositionally biased region" description="Polar residues" evidence="2">
    <location>
        <begin position="1"/>
        <end position="10"/>
    </location>
</feature>
<dbReference type="InterPro" id="IPR036757">
    <property type="entry name" value="TFR-like_dimer_dom_sf"/>
</dbReference>
<dbReference type="PANTHER" id="PTHR10404">
    <property type="entry name" value="N-ACETYLATED-ALPHA-LINKED ACIDIC DIPEPTIDASE"/>
    <property type="match status" value="1"/>
</dbReference>
<keyword evidence="3" id="KW-1133">Transmembrane helix</keyword>
<dbReference type="SUPFAM" id="SSF52025">
    <property type="entry name" value="PA domain"/>
    <property type="match status" value="1"/>
</dbReference>
<dbReference type="Gene3D" id="1.20.930.40">
    <property type="entry name" value="Transferrin receptor-like, dimerisation domain"/>
    <property type="match status" value="1"/>
</dbReference>
<dbReference type="InterPro" id="IPR003137">
    <property type="entry name" value="PA_domain"/>
</dbReference>
<feature type="domain" description="Transferrin receptor-like dimerisation" evidence="5">
    <location>
        <begin position="797"/>
        <end position="871"/>
    </location>
</feature>
<sequence>MDNNNTNIISNGRDKNNDDQPISDYSNQVTRVNDLLNDINANGGTLTPIQDEFLNPTPFENAPLANIDTNLEDDFDADADADEFRPFLQQNNASTSTPANTADEQSFFPVEDDFAVSGTDDVSETDNTTRVRRRGRSNTMFSIRSGIDIVREQLDKDKFVLLILASTFLYIGFMAAFAPRTSLTRTFGWLHGSTFTKAETYRIFLTALQEENKAKYHVHNYATANKNGVHETGDLNTLHYTIDQFTELGFTTKQESYFPWLNINGETQVSLFHGNQMIFNASMIEDCLPSEDPSTCESKPHGYHSYSANGNVTAQYVFCNYGTLKDYKLLLNHDIDIEGKIHIIRNGNLLKGIKVKNAELFGASGVILYSDPYDDGYVTERNGFKPYPEGPARNPSAIERGSVQFLQEISGDPTSPGYPSKYKRTEHISPAGKIPNIPSVPMSAKEIQPILELLNGKGFQLGPGGYIDGFDYFTGPSDENTEVRVYNSQNYEFQKISNVAVEIPGIFAEGEIIIGARRDSLVSDGSSGSNSGSAILLEIARGISSLMKRGWKPLRPIKLISWDGSGPAHLGSTEYVEEYSAFLKRNVLAYLNLDSVIQGSLFMSNANPLLHDVIYEAAKYTSFKDNEDWTLYDEWKKMTNNTVGIIDGISDTNSFQNYLGIPSANFQFKNNGTGDAIWHKNSNFDTYTWLEQFIDPDYKLHNTMAKFVGLVTLTINQNDMIPFKTHSYLLEINNWYKKWENKLINSFPYDDELKELADNVNDIIEIATWTESILFDKITQEIKEDCSRDFPLIQFYKKIDLYMSLLRTNNKLRQLDKLFLTKRGLRDREWFKHSIFEPDKFIGSKGIVLTGLYEAIEGWSRDDAMEWLTILMIQFSNIRMLLQM</sequence>
<feature type="region of interest" description="Disordered" evidence="2">
    <location>
        <begin position="1"/>
        <end position="25"/>
    </location>
</feature>
<dbReference type="PANTHER" id="PTHR10404:SF46">
    <property type="entry name" value="VACUOLAR PROTEIN SORTING-ASSOCIATED PROTEIN 70"/>
    <property type="match status" value="1"/>
</dbReference>
<dbReference type="Gene3D" id="3.50.30.30">
    <property type="match status" value="1"/>
</dbReference>
<dbReference type="Gene3D" id="3.40.630.10">
    <property type="entry name" value="Zn peptidases"/>
    <property type="match status" value="1"/>
</dbReference>
<proteinExistence type="inferred from homology"/>
<keyword evidence="3" id="KW-0812">Transmembrane</keyword>
<organism evidence="6 7">
    <name type="scientific">Henningerozyma blattae (strain ATCC 34711 / CBS 6284 / DSM 70876 / NBRC 10599 / NRRL Y-10934 / UCD 77-7)</name>
    <name type="common">Yeast</name>
    <name type="synonym">Tetrapisispora blattae</name>
    <dbReference type="NCBI Taxonomy" id="1071380"/>
    <lineage>
        <taxon>Eukaryota</taxon>
        <taxon>Fungi</taxon>
        <taxon>Dikarya</taxon>
        <taxon>Ascomycota</taxon>
        <taxon>Saccharomycotina</taxon>
        <taxon>Saccharomycetes</taxon>
        <taxon>Saccharomycetales</taxon>
        <taxon>Saccharomycetaceae</taxon>
        <taxon>Henningerozyma</taxon>
    </lineage>
</organism>
<dbReference type="KEGG" id="tbl:TBLA_0B06200"/>
<dbReference type="EMBL" id="HE806317">
    <property type="protein sequence ID" value="CCH59445.1"/>
    <property type="molecule type" value="Genomic_DNA"/>
</dbReference>
<feature type="transmembrane region" description="Helical" evidence="3">
    <location>
        <begin position="159"/>
        <end position="178"/>
    </location>
</feature>
<dbReference type="InParanoid" id="I2GZ93"/>
<dbReference type="OrthoDB" id="5841748at2759"/>
<evidence type="ECO:0000256" key="3">
    <source>
        <dbReference type="SAM" id="Phobius"/>
    </source>
</evidence>
<dbReference type="InterPro" id="IPR039373">
    <property type="entry name" value="Peptidase_M28B"/>
</dbReference>
<evidence type="ECO:0000259" key="4">
    <source>
        <dbReference type="Pfam" id="PF02225"/>
    </source>
</evidence>
<accession>I2GZ93</accession>
<dbReference type="AlphaFoldDB" id="I2GZ93"/>
<dbReference type="Proteomes" id="UP000002866">
    <property type="component" value="Chromosome 2"/>
</dbReference>
<dbReference type="RefSeq" id="XP_004178964.1">
    <property type="nucleotide sequence ID" value="XM_004178916.1"/>
</dbReference>
<evidence type="ECO:0000313" key="6">
    <source>
        <dbReference type="EMBL" id="CCH59445.1"/>
    </source>
</evidence>
<dbReference type="eggNOG" id="KOG2195">
    <property type="taxonomic scope" value="Eukaryota"/>
</dbReference>
<dbReference type="GeneID" id="14494511"/>
<dbReference type="SUPFAM" id="SSF47672">
    <property type="entry name" value="Transferrin receptor-like dimerisation domain"/>
    <property type="match status" value="1"/>
</dbReference>
<evidence type="ECO:0000256" key="1">
    <source>
        <dbReference type="ARBA" id="ARBA00005634"/>
    </source>
</evidence>
<evidence type="ECO:0008006" key="8">
    <source>
        <dbReference type="Google" id="ProtNLM"/>
    </source>
</evidence>
<dbReference type="HOGENOM" id="CLU_005688_2_0_1"/>
<dbReference type="CDD" id="cd02121">
    <property type="entry name" value="PA_GCPII_like"/>
    <property type="match status" value="1"/>
</dbReference>
<dbReference type="OMA" id="QGSTEWV"/>
<comment type="similarity">
    <text evidence="1">Belongs to the peptidase M28 family. M28B subfamily.</text>
</comment>
<keyword evidence="3" id="KW-0472">Membrane</keyword>
<reference evidence="6 7" key="1">
    <citation type="journal article" date="2011" name="Proc. Natl. Acad. Sci. U.S.A.">
        <title>Evolutionary erosion of yeast sex chromosomes by mating-type switching accidents.</title>
        <authorList>
            <person name="Gordon J.L."/>
            <person name="Armisen D."/>
            <person name="Proux-Wera E."/>
            <person name="Oheigeartaigh S.S."/>
            <person name="Byrne K.P."/>
            <person name="Wolfe K.H."/>
        </authorList>
    </citation>
    <scope>NUCLEOTIDE SEQUENCE [LARGE SCALE GENOMIC DNA]</scope>
    <source>
        <strain evidence="7">ATCC 34711 / CBS 6284 / DSM 70876 / NBRC 10599 / NRRL Y-10934 / UCD 77-7</strain>
    </source>
</reference>
<dbReference type="FunCoup" id="I2GZ93">
    <property type="interactions" value="152"/>
</dbReference>
<dbReference type="Pfam" id="PF04253">
    <property type="entry name" value="TFR_dimer"/>
    <property type="match status" value="1"/>
</dbReference>
<dbReference type="InterPro" id="IPR046450">
    <property type="entry name" value="PA_dom_sf"/>
</dbReference>
<gene>
    <name evidence="6" type="primary">TBLA0B06200</name>
    <name evidence="6" type="ORF">TBLA_0B06200</name>
</gene>
<evidence type="ECO:0000313" key="7">
    <source>
        <dbReference type="Proteomes" id="UP000002866"/>
    </source>
</evidence>
<evidence type="ECO:0000259" key="5">
    <source>
        <dbReference type="Pfam" id="PF04253"/>
    </source>
</evidence>
<feature type="domain" description="PA" evidence="4">
    <location>
        <begin position="320"/>
        <end position="378"/>
    </location>
</feature>